<proteinExistence type="predicted"/>
<organism evidence="7 8">
    <name type="scientific">Amycolatopsis cihanbeyliensis</name>
    <dbReference type="NCBI Taxonomy" id="1128664"/>
    <lineage>
        <taxon>Bacteria</taxon>
        <taxon>Bacillati</taxon>
        <taxon>Actinomycetota</taxon>
        <taxon>Actinomycetes</taxon>
        <taxon>Pseudonocardiales</taxon>
        <taxon>Pseudonocardiaceae</taxon>
        <taxon>Amycolatopsis</taxon>
    </lineage>
</organism>
<evidence type="ECO:0000259" key="5">
    <source>
        <dbReference type="Pfam" id="PF02518"/>
    </source>
</evidence>
<comment type="caution">
    <text evidence="7">The sequence shown here is derived from an EMBL/GenBank/DDBJ whole genome shotgun (WGS) entry which is preliminary data.</text>
</comment>
<keyword evidence="1" id="KW-0808">Transferase</keyword>
<dbReference type="PANTHER" id="PTHR24421:SF63">
    <property type="entry name" value="SENSOR HISTIDINE KINASE DESK"/>
    <property type="match status" value="1"/>
</dbReference>
<evidence type="ECO:0000259" key="6">
    <source>
        <dbReference type="Pfam" id="PF07730"/>
    </source>
</evidence>
<feature type="transmembrane region" description="Helical" evidence="4">
    <location>
        <begin position="147"/>
        <end position="164"/>
    </location>
</feature>
<dbReference type="Gene3D" id="1.20.5.1930">
    <property type="match status" value="2"/>
</dbReference>
<dbReference type="InterPro" id="IPR011712">
    <property type="entry name" value="Sig_transdc_His_kin_sub3_dim/P"/>
</dbReference>
<evidence type="ECO:0000256" key="2">
    <source>
        <dbReference type="ARBA" id="ARBA00022777"/>
    </source>
</evidence>
<keyword evidence="4" id="KW-0472">Membrane</keyword>
<dbReference type="Gene3D" id="3.30.565.10">
    <property type="entry name" value="Histidine kinase-like ATPase, C-terminal domain"/>
    <property type="match status" value="2"/>
</dbReference>
<keyword evidence="4" id="KW-0812">Transmembrane</keyword>
<keyword evidence="4" id="KW-1133">Transmembrane helix</keyword>
<evidence type="ECO:0000256" key="1">
    <source>
        <dbReference type="ARBA" id="ARBA00022679"/>
    </source>
</evidence>
<evidence type="ECO:0000313" key="8">
    <source>
        <dbReference type="Proteomes" id="UP000320876"/>
    </source>
</evidence>
<keyword evidence="3" id="KW-0902">Two-component regulatory system</keyword>
<evidence type="ECO:0000256" key="4">
    <source>
        <dbReference type="SAM" id="Phobius"/>
    </source>
</evidence>
<dbReference type="AlphaFoldDB" id="A0A542DPW9"/>
<feature type="transmembrane region" description="Helical" evidence="4">
    <location>
        <begin position="468"/>
        <end position="485"/>
    </location>
</feature>
<dbReference type="InterPro" id="IPR036890">
    <property type="entry name" value="HATPase_C_sf"/>
</dbReference>
<feature type="transmembrane region" description="Helical" evidence="4">
    <location>
        <begin position="535"/>
        <end position="558"/>
    </location>
</feature>
<keyword evidence="8" id="KW-1185">Reference proteome</keyword>
<evidence type="ECO:0000313" key="7">
    <source>
        <dbReference type="EMBL" id="TQJ05149.1"/>
    </source>
</evidence>
<feature type="transmembrane region" description="Helical" evidence="4">
    <location>
        <begin position="114"/>
        <end position="135"/>
    </location>
</feature>
<protein>
    <submittedName>
        <fullName evidence="7">Signal transduction histidine kinase</fullName>
    </submittedName>
</protein>
<feature type="domain" description="Signal transduction histidine kinase subgroup 3 dimerisation and phosphoacceptor" evidence="6">
    <location>
        <begin position="578"/>
        <end position="642"/>
    </location>
</feature>
<evidence type="ECO:0000256" key="3">
    <source>
        <dbReference type="ARBA" id="ARBA00023012"/>
    </source>
</evidence>
<accession>A0A542DPW9</accession>
<dbReference type="GO" id="GO:0016020">
    <property type="term" value="C:membrane"/>
    <property type="evidence" value="ECO:0007669"/>
    <property type="project" value="InterPro"/>
</dbReference>
<dbReference type="SUPFAM" id="SSF55874">
    <property type="entry name" value="ATPase domain of HSP90 chaperone/DNA topoisomerase II/histidine kinase"/>
    <property type="match status" value="2"/>
</dbReference>
<name>A0A542DPW9_AMYCI</name>
<gene>
    <name evidence="7" type="ORF">FB471_4974</name>
</gene>
<feature type="transmembrane region" description="Helical" evidence="4">
    <location>
        <begin position="20"/>
        <end position="41"/>
    </location>
</feature>
<dbReference type="InterPro" id="IPR050482">
    <property type="entry name" value="Sensor_HK_TwoCompSys"/>
</dbReference>
<feature type="transmembrane region" description="Helical" evidence="4">
    <location>
        <begin position="437"/>
        <end position="456"/>
    </location>
</feature>
<feature type="transmembrane region" description="Helical" evidence="4">
    <location>
        <begin position="48"/>
        <end position="68"/>
    </location>
</feature>
<sequence>MATVDSDNTGRAAGLAPRLALVVVAVVFTGFVVNAFQYVLAQSTDLSHVLPAAAALAAMMYLQLGIFSDPHATLHGTRGYLALAAQVGLGFAPIVSYGEAWMGLLGFVAGDALLVLRPLAGWLSFAGIAVVSGAIRWDLSGLGIETGYVVNLTMVIGLVVYGLSRLRSLVAELAEARSELADLAVAGERLRFARDLHDLLGFSLSAITLKAELTHRLIVRQPERATRELAEILDISRQAHSDVRTIASSYRELSFEEELASAGSVLTAADVLVTVRGEPGDLLPRTSTVLATVLREAVTNLLRHSKAENCEITLSREGDSVSVEIVNDGVRAIADHDRDRCRDQGRDQGNGIGNLTSRVEALGGTLSAGASGDTFRLRVSLRAAGDGTAPAPAPEQRTTERGPSMVPRLGQVIAAAVFTGYAISALVFVAAASLGPLGTTVSVACVLASLALMVGFFSRPNAPVHSPLGRGALLVQALLSFLPIAVAEDPYVGLPGFAAGAALLVLPARAGLPVFLAFVAAAGGAHWLLDGDPIGIVYGFLVSINQGLVLFGLTRLMAMVRELHDTRSDLADLVVFKERLRFARDLHDLLGYSLSAITLKSELAHRLVAKDPERAQHELSGILDISRQALVDVRAVASSYRELSLDEEAASARDLLAAANIEVTVRMERCALPPNVRTTLATVLREGVTNALRHSNARCCEITLRRKGDRVVMEIVNDGVPGAEPRCTEGGSGIRNLAARVAVVGGTLRAGVTEGRHRLLAEVPGTAGSA</sequence>
<dbReference type="PANTHER" id="PTHR24421">
    <property type="entry name" value="NITRATE/NITRITE SENSOR PROTEIN NARX-RELATED"/>
    <property type="match status" value="1"/>
</dbReference>
<feature type="domain" description="Signal transduction histidine kinase subgroup 3 dimerisation and phosphoacceptor" evidence="6">
    <location>
        <begin position="188"/>
        <end position="252"/>
    </location>
</feature>
<feature type="transmembrane region" description="Helical" evidence="4">
    <location>
        <begin position="80"/>
        <end position="102"/>
    </location>
</feature>
<feature type="transmembrane region" description="Helical" evidence="4">
    <location>
        <begin position="409"/>
        <end position="431"/>
    </location>
</feature>
<dbReference type="GO" id="GO:0046983">
    <property type="term" value="F:protein dimerization activity"/>
    <property type="evidence" value="ECO:0007669"/>
    <property type="project" value="InterPro"/>
</dbReference>
<dbReference type="GO" id="GO:0000155">
    <property type="term" value="F:phosphorelay sensor kinase activity"/>
    <property type="evidence" value="ECO:0007669"/>
    <property type="project" value="InterPro"/>
</dbReference>
<dbReference type="InterPro" id="IPR003594">
    <property type="entry name" value="HATPase_dom"/>
</dbReference>
<dbReference type="EMBL" id="VFML01000001">
    <property type="protein sequence ID" value="TQJ05149.1"/>
    <property type="molecule type" value="Genomic_DNA"/>
</dbReference>
<keyword evidence="2 7" id="KW-0418">Kinase</keyword>
<dbReference type="Pfam" id="PF07730">
    <property type="entry name" value="HisKA_3"/>
    <property type="match status" value="2"/>
</dbReference>
<dbReference type="Proteomes" id="UP000320876">
    <property type="component" value="Unassembled WGS sequence"/>
</dbReference>
<feature type="transmembrane region" description="Helical" evidence="4">
    <location>
        <begin position="512"/>
        <end position="529"/>
    </location>
</feature>
<feature type="domain" description="Histidine kinase/HSP90-like ATPase" evidence="5">
    <location>
        <begin position="290"/>
        <end position="381"/>
    </location>
</feature>
<dbReference type="Pfam" id="PF02518">
    <property type="entry name" value="HATPase_c"/>
    <property type="match status" value="1"/>
</dbReference>
<reference evidence="7 8" key="1">
    <citation type="submission" date="2019-06" db="EMBL/GenBank/DDBJ databases">
        <title>Sequencing the genomes of 1000 actinobacteria strains.</title>
        <authorList>
            <person name="Klenk H.-P."/>
        </authorList>
    </citation>
    <scope>NUCLEOTIDE SEQUENCE [LARGE SCALE GENOMIC DNA]</scope>
    <source>
        <strain evidence="7 8">DSM 45679</strain>
    </source>
</reference>
<dbReference type="CDD" id="cd16917">
    <property type="entry name" value="HATPase_UhpB-NarQ-NarX-like"/>
    <property type="match status" value="2"/>
</dbReference>